<dbReference type="Proteomes" id="UP000054270">
    <property type="component" value="Unassembled WGS sequence"/>
</dbReference>
<keyword evidence="2" id="KW-0645">Protease</keyword>
<dbReference type="SUPFAM" id="SSF49758">
    <property type="entry name" value="Calpain large subunit, middle domain (domain III)"/>
    <property type="match status" value="2"/>
</dbReference>
<dbReference type="SMART" id="SM00720">
    <property type="entry name" value="calpain_III"/>
    <property type="match status" value="2"/>
</dbReference>
<organism evidence="7 8">
    <name type="scientific">Hypholoma sublateritium (strain FD-334 SS-4)</name>
    <dbReference type="NCBI Taxonomy" id="945553"/>
    <lineage>
        <taxon>Eukaryota</taxon>
        <taxon>Fungi</taxon>
        <taxon>Dikarya</taxon>
        <taxon>Basidiomycota</taxon>
        <taxon>Agaricomycotina</taxon>
        <taxon>Agaricomycetes</taxon>
        <taxon>Agaricomycetidae</taxon>
        <taxon>Agaricales</taxon>
        <taxon>Agaricineae</taxon>
        <taxon>Strophariaceae</taxon>
        <taxon>Hypholoma</taxon>
    </lineage>
</organism>
<comment type="similarity">
    <text evidence="1">Belongs to the peptidase C2 family. PalB/RIM13 subfamily.</text>
</comment>
<keyword evidence="8" id="KW-1185">Reference proteome</keyword>
<keyword evidence="3" id="KW-0378">Hydrolase</keyword>
<dbReference type="InterPro" id="IPR051297">
    <property type="entry name" value="PalB/RIM13"/>
</dbReference>
<keyword evidence="4" id="KW-0788">Thiol protease</keyword>
<evidence type="ECO:0000259" key="6">
    <source>
        <dbReference type="PROSITE" id="PS50203"/>
    </source>
</evidence>
<dbReference type="InterPro" id="IPR036213">
    <property type="entry name" value="Calpain_III_sf"/>
</dbReference>
<evidence type="ECO:0000256" key="5">
    <source>
        <dbReference type="PROSITE-ProRule" id="PRU00239"/>
    </source>
</evidence>
<evidence type="ECO:0000256" key="1">
    <source>
        <dbReference type="ARBA" id="ARBA00010193"/>
    </source>
</evidence>
<feature type="non-terminal residue" evidence="7">
    <location>
        <position position="1"/>
    </location>
</feature>
<accession>A0A0D2PT84</accession>
<proteinExistence type="inferred from homology"/>
<dbReference type="Pfam" id="PF00648">
    <property type="entry name" value="Peptidase_C2"/>
    <property type="match status" value="1"/>
</dbReference>
<name>A0A0D2PT84_HYPSF</name>
<evidence type="ECO:0000313" key="8">
    <source>
        <dbReference type="Proteomes" id="UP000054270"/>
    </source>
</evidence>
<dbReference type="EMBL" id="KN817546">
    <property type="protein sequence ID" value="KJA22940.1"/>
    <property type="molecule type" value="Genomic_DNA"/>
</dbReference>
<protein>
    <recommendedName>
        <fullName evidence="6">Calpain catalytic domain-containing protein</fullName>
    </recommendedName>
</protein>
<sequence>SKATKAEYAKDYDQAFRLYLKAAEYFLHISRSTQTTEKNKQQWKVNARKCLERAEKIKTFSEPSRIENNAPTAQPSVRLTPIGIDHFSPQEQFYILKKGSKVNNTSLPIWDDPAAVNISPTHDPHGQPTLSPEQEKVHSVWRRPVATLMDSSAAPARSKVLPQQILQHIVTDCSVCASISVCLEHGRRFESSLESALRGSFESTDRTNGRYDVRMLFNGTWRRVLIDDHLPYHPTEGTLMCMSVLPRPETPPNSLALPIHTLWPSLLEKAYMKLMGGYDFPGSNSSIDLHALAGWIPEHVDLQGSSFERETTWERIESGFTSGDCVVTLGTGPAANAQWRNTPLLPSHSYAVIDVYENANEGRILSVLDTWVRPDGGSPQSARELQIPWNEVLNTFNGVYLSWDPRTRNNSLNFHGIWKRNSADEEGTRHLQIEFDRSDTRNEEIWILLTRHIVDTHRTSDFAALRVELEDDLIPTATIVENQRTLSSKGTYTNSTHILVRKRIPTFQKSGVLSISASYDGDAREVGFTLAAYAEEGTNISWVDNKVNPPYTDTITGTFTSKTSGGNCTYPTYMINPQYQLTIRPHTQLGNKAKVTLNLHTNRDTPTNVAMVWSQNERVTELSEKDLVATSGAYNYGSARIAKSMSVGTYVVVVSAFEPHHTGPFSLQVESSHAFDMKPIPQEGAGMYCKTIRGAWNIESAGGSPSFNKYAQNPVYELEIPSTTQVKFSKLIITSNRIRLHTTQPSGAIALNITIYPNCKDDIIASLKSRHIATSGAYDDSIAGVVTSQFSLGPGKYYIIPSTYNPGTTAAFRMLVYSRIPSVKVNVVGRL</sequence>
<dbReference type="SMART" id="SM00230">
    <property type="entry name" value="CysPc"/>
    <property type="match status" value="1"/>
</dbReference>
<dbReference type="InterPro" id="IPR001300">
    <property type="entry name" value="Peptidase_C2_calpain_cat"/>
</dbReference>
<dbReference type="InterPro" id="IPR007330">
    <property type="entry name" value="MIT_dom"/>
</dbReference>
<reference evidence="8" key="1">
    <citation type="submission" date="2014-04" db="EMBL/GenBank/DDBJ databases">
        <title>Evolutionary Origins and Diversification of the Mycorrhizal Mutualists.</title>
        <authorList>
            <consortium name="DOE Joint Genome Institute"/>
            <consortium name="Mycorrhizal Genomics Consortium"/>
            <person name="Kohler A."/>
            <person name="Kuo A."/>
            <person name="Nagy L.G."/>
            <person name="Floudas D."/>
            <person name="Copeland A."/>
            <person name="Barry K.W."/>
            <person name="Cichocki N."/>
            <person name="Veneault-Fourrey C."/>
            <person name="LaButti K."/>
            <person name="Lindquist E.A."/>
            <person name="Lipzen A."/>
            <person name="Lundell T."/>
            <person name="Morin E."/>
            <person name="Murat C."/>
            <person name="Riley R."/>
            <person name="Ohm R."/>
            <person name="Sun H."/>
            <person name="Tunlid A."/>
            <person name="Henrissat B."/>
            <person name="Grigoriev I.V."/>
            <person name="Hibbett D.S."/>
            <person name="Martin F."/>
        </authorList>
    </citation>
    <scope>NUCLEOTIDE SEQUENCE [LARGE SCALE GENOMIC DNA]</scope>
    <source>
        <strain evidence="8">FD-334 SS-4</strain>
    </source>
</reference>
<evidence type="ECO:0000256" key="3">
    <source>
        <dbReference type="ARBA" id="ARBA00022801"/>
    </source>
</evidence>
<evidence type="ECO:0000313" key="7">
    <source>
        <dbReference type="EMBL" id="KJA22940.1"/>
    </source>
</evidence>
<dbReference type="InterPro" id="IPR038765">
    <property type="entry name" value="Papain-like_cys_pep_sf"/>
</dbReference>
<dbReference type="STRING" id="945553.A0A0D2PT84"/>
<evidence type="ECO:0000256" key="4">
    <source>
        <dbReference type="ARBA" id="ARBA00022807"/>
    </source>
</evidence>
<dbReference type="Gene3D" id="2.60.120.380">
    <property type="match status" value="2"/>
</dbReference>
<dbReference type="InterPro" id="IPR022683">
    <property type="entry name" value="Calpain_III"/>
</dbReference>
<dbReference type="Pfam" id="PF04212">
    <property type="entry name" value="MIT"/>
    <property type="match status" value="1"/>
</dbReference>
<comment type="caution">
    <text evidence="5">Lacks conserved residue(s) required for the propagation of feature annotation.</text>
</comment>
<dbReference type="Gene3D" id="1.20.58.80">
    <property type="entry name" value="Phosphotransferase system, lactose/cellobiose-type IIA subunit"/>
    <property type="match status" value="1"/>
</dbReference>
<dbReference type="PANTHER" id="PTHR46143:SF1">
    <property type="entry name" value="CALPAIN-7"/>
    <property type="match status" value="1"/>
</dbReference>
<feature type="domain" description="Calpain catalytic" evidence="6">
    <location>
        <begin position="141"/>
        <end position="447"/>
    </location>
</feature>
<dbReference type="PROSITE" id="PS50203">
    <property type="entry name" value="CALPAIN_CAT"/>
    <property type="match status" value="1"/>
</dbReference>
<dbReference type="InterPro" id="IPR036181">
    <property type="entry name" value="MIT_dom_sf"/>
</dbReference>
<dbReference type="PANTHER" id="PTHR46143">
    <property type="entry name" value="CALPAIN-7"/>
    <property type="match status" value="1"/>
</dbReference>
<evidence type="ECO:0000256" key="2">
    <source>
        <dbReference type="ARBA" id="ARBA00022670"/>
    </source>
</evidence>
<gene>
    <name evidence="7" type="ORF">HYPSUDRAFT_138453</name>
</gene>
<dbReference type="GO" id="GO:0006508">
    <property type="term" value="P:proteolysis"/>
    <property type="evidence" value="ECO:0007669"/>
    <property type="project" value="UniProtKB-KW"/>
</dbReference>
<dbReference type="SUPFAM" id="SSF116846">
    <property type="entry name" value="MIT domain"/>
    <property type="match status" value="1"/>
</dbReference>
<dbReference type="Pfam" id="PF01067">
    <property type="entry name" value="Calpain_III"/>
    <property type="match status" value="2"/>
</dbReference>
<dbReference type="SUPFAM" id="SSF54001">
    <property type="entry name" value="Cysteine proteinases"/>
    <property type="match status" value="1"/>
</dbReference>
<dbReference type="AlphaFoldDB" id="A0A0D2PT84"/>
<dbReference type="GO" id="GO:0004198">
    <property type="term" value="F:calcium-dependent cysteine-type endopeptidase activity"/>
    <property type="evidence" value="ECO:0007669"/>
    <property type="project" value="InterPro"/>
</dbReference>
<dbReference type="InterPro" id="IPR022682">
    <property type="entry name" value="Calpain_domain_III"/>
</dbReference>
<dbReference type="OrthoDB" id="167576at2759"/>
<dbReference type="OMA" id="DSLFLNW"/>